<dbReference type="RefSeq" id="WP_267186874.1">
    <property type="nucleotide sequence ID" value="NZ_JAPMKV010000010.1"/>
</dbReference>
<accession>A0ABT3WVR5</accession>
<dbReference type="EMBL" id="JAPMKV010000010">
    <property type="protein sequence ID" value="MCX7445853.1"/>
    <property type="molecule type" value="Genomic_DNA"/>
</dbReference>
<protein>
    <submittedName>
        <fullName evidence="1">Uncharacterized protein</fullName>
    </submittedName>
</protein>
<evidence type="ECO:0000313" key="2">
    <source>
        <dbReference type="Proteomes" id="UP001081709"/>
    </source>
</evidence>
<organism evidence="1 2">
    <name type="scientific">Corynebacterium pygosceleis</name>
    <dbReference type="NCBI Taxonomy" id="2800406"/>
    <lineage>
        <taxon>Bacteria</taxon>
        <taxon>Bacillati</taxon>
        <taxon>Actinomycetota</taxon>
        <taxon>Actinomycetes</taxon>
        <taxon>Mycobacteriales</taxon>
        <taxon>Corynebacteriaceae</taxon>
        <taxon>Corynebacterium</taxon>
    </lineage>
</organism>
<proteinExistence type="predicted"/>
<evidence type="ECO:0000313" key="1">
    <source>
        <dbReference type="EMBL" id="MCX7445853.1"/>
    </source>
</evidence>
<gene>
    <name evidence="1" type="ORF">OS125_11485</name>
</gene>
<dbReference type="Proteomes" id="UP001081709">
    <property type="component" value="Unassembled WGS sequence"/>
</dbReference>
<name>A0ABT3WVR5_9CORY</name>
<keyword evidence="2" id="KW-1185">Reference proteome</keyword>
<comment type="caution">
    <text evidence="1">The sequence shown here is derived from an EMBL/GenBank/DDBJ whole genome shotgun (WGS) entry which is preliminary data.</text>
</comment>
<sequence length="76" mass="8304">MSDRPDQLGLMKNAAASAVKAASQMSAYAEGLENLRAAGITPPDVQHPKWVRGEAQELLREHNALENLIAKHTKEK</sequence>
<reference evidence="1" key="1">
    <citation type="submission" date="2022-11" db="EMBL/GenBank/DDBJ databases">
        <title>Corynebacterium sp. isolated from Penguins.</title>
        <authorList>
            <person name="Sedlar K."/>
            <person name="Svec P."/>
        </authorList>
    </citation>
    <scope>NUCLEOTIDE SEQUENCE</scope>
    <source>
        <strain evidence="1">P7003</strain>
    </source>
</reference>